<keyword evidence="3" id="KW-0808">Transferase</keyword>
<proteinExistence type="inferred from homology"/>
<keyword evidence="4" id="KW-1185">Reference proteome</keyword>
<evidence type="ECO:0000256" key="1">
    <source>
        <dbReference type="ARBA" id="ARBA00038494"/>
    </source>
</evidence>
<name>A0A4Z0BYL7_9BURK</name>
<dbReference type="Proteomes" id="UP000298180">
    <property type="component" value="Unassembled WGS sequence"/>
</dbReference>
<dbReference type="SUPFAM" id="SSF53448">
    <property type="entry name" value="Nucleotide-diphospho-sugar transferases"/>
    <property type="match status" value="1"/>
</dbReference>
<protein>
    <submittedName>
        <fullName evidence="3">Glycosyltransferase family 2 protein</fullName>
    </submittedName>
</protein>
<dbReference type="AlphaFoldDB" id="A0A4Z0BYL7"/>
<dbReference type="Gene3D" id="3.90.550.10">
    <property type="entry name" value="Spore Coat Polysaccharide Biosynthesis Protein SpsA, Chain A"/>
    <property type="match status" value="1"/>
</dbReference>
<evidence type="ECO:0000313" key="4">
    <source>
        <dbReference type="Proteomes" id="UP000298180"/>
    </source>
</evidence>
<evidence type="ECO:0000259" key="2">
    <source>
        <dbReference type="Pfam" id="PF00535"/>
    </source>
</evidence>
<dbReference type="GO" id="GO:0016740">
    <property type="term" value="F:transferase activity"/>
    <property type="evidence" value="ECO:0007669"/>
    <property type="project" value="UniProtKB-KW"/>
</dbReference>
<dbReference type="InterPro" id="IPR029044">
    <property type="entry name" value="Nucleotide-diphossugar_trans"/>
</dbReference>
<sequence>MSAILPKRFVRGRFTVALSLAAVLLTRNEEIHLERVLLLLRKLGARVYVVDSYSSDRTVEIAQKLGAAILQNRFVNYSKQFQWALDNHQITEDWILRIDADEVLEDDLIDEIKNRLPRLPRSTVGINLKRKHVFMGRWVRYGGRYPLVLLRIWRNGYGRIEDRWMDEHMIVCGGDTVTFSGGFADHNLNDLTFFIEKHNQYATREALDALNQRLHLFPRDHARLGSPASRQAALKRWVKETIYNRIPFTVSAFAYFIWRYLFQLGFLDGKTGLIYHFLQGFWYRFLVGAKILELESAVAGMSSKDDICRELSKLTGRELVQPSARAPLAGTS</sequence>
<comment type="similarity">
    <text evidence="1">Belongs to the glycosyltransferase 2 family. WaaE/KdtX subfamily.</text>
</comment>
<dbReference type="Pfam" id="PF00535">
    <property type="entry name" value="Glycos_transf_2"/>
    <property type="match status" value="1"/>
</dbReference>
<dbReference type="PANTHER" id="PTHR43630">
    <property type="entry name" value="POLY-BETA-1,6-N-ACETYL-D-GLUCOSAMINE SYNTHASE"/>
    <property type="match status" value="1"/>
</dbReference>
<dbReference type="EMBL" id="SMLM01000002">
    <property type="protein sequence ID" value="TFZ03105.1"/>
    <property type="molecule type" value="Genomic_DNA"/>
</dbReference>
<accession>A0A4Z0BYL7</accession>
<gene>
    <name evidence="3" type="ORF">EZ313_18000</name>
</gene>
<organism evidence="3 4">
    <name type="scientific">Ramlibacter henchirensis</name>
    <dbReference type="NCBI Taxonomy" id="204072"/>
    <lineage>
        <taxon>Bacteria</taxon>
        <taxon>Pseudomonadati</taxon>
        <taxon>Pseudomonadota</taxon>
        <taxon>Betaproteobacteria</taxon>
        <taxon>Burkholderiales</taxon>
        <taxon>Comamonadaceae</taxon>
        <taxon>Ramlibacter</taxon>
    </lineage>
</organism>
<evidence type="ECO:0000313" key="3">
    <source>
        <dbReference type="EMBL" id="TFZ03105.1"/>
    </source>
</evidence>
<comment type="caution">
    <text evidence="3">The sequence shown here is derived from an EMBL/GenBank/DDBJ whole genome shotgun (WGS) entry which is preliminary data.</text>
</comment>
<dbReference type="CDD" id="cd02511">
    <property type="entry name" value="Beta4Glucosyltransferase"/>
    <property type="match status" value="1"/>
</dbReference>
<dbReference type="InterPro" id="IPR001173">
    <property type="entry name" value="Glyco_trans_2-like"/>
</dbReference>
<feature type="domain" description="Glycosyltransferase 2-like" evidence="2">
    <location>
        <begin position="24"/>
        <end position="173"/>
    </location>
</feature>
<dbReference type="PANTHER" id="PTHR43630:SF2">
    <property type="entry name" value="GLYCOSYLTRANSFERASE"/>
    <property type="match status" value="1"/>
</dbReference>
<reference evidence="3 4" key="1">
    <citation type="submission" date="2019-03" db="EMBL/GenBank/DDBJ databases">
        <title>Ramlibacter henchirensis DSM 14656, whole genome shotgun sequence.</title>
        <authorList>
            <person name="Zhang X."/>
            <person name="Feng G."/>
            <person name="Zhu H."/>
        </authorList>
    </citation>
    <scope>NUCLEOTIDE SEQUENCE [LARGE SCALE GENOMIC DNA]</scope>
    <source>
        <strain evidence="3 4">DSM 14656</strain>
    </source>
</reference>
<dbReference type="OrthoDB" id="9815923at2"/>